<dbReference type="EMBL" id="LECT01000029">
    <property type="protein sequence ID" value="KLU04152.1"/>
    <property type="molecule type" value="Genomic_DNA"/>
</dbReference>
<comment type="caution">
    <text evidence="1">The sequence shown here is derived from an EMBL/GenBank/DDBJ whole genome shotgun (WGS) entry which is preliminary data.</text>
</comment>
<name>A0A0J1BC08_RHOIS</name>
<organism evidence="1 2">
    <name type="scientific">Rhodopirellula islandica</name>
    <dbReference type="NCBI Taxonomy" id="595434"/>
    <lineage>
        <taxon>Bacteria</taxon>
        <taxon>Pseudomonadati</taxon>
        <taxon>Planctomycetota</taxon>
        <taxon>Planctomycetia</taxon>
        <taxon>Pirellulales</taxon>
        <taxon>Pirellulaceae</taxon>
        <taxon>Rhodopirellula</taxon>
    </lineage>
</organism>
<accession>A0A0J1BC08</accession>
<evidence type="ECO:0000313" key="2">
    <source>
        <dbReference type="Proteomes" id="UP000036367"/>
    </source>
</evidence>
<reference evidence="1" key="1">
    <citation type="submission" date="2015-05" db="EMBL/GenBank/DDBJ databases">
        <title>Permanent draft genome of Rhodopirellula islandicus K833.</title>
        <authorList>
            <person name="Kizina J."/>
            <person name="Richter M."/>
            <person name="Glockner F.O."/>
            <person name="Harder J."/>
        </authorList>
    </citation>
    <scope>NUCLEOTIDE SEQUENCE [LARGE SCALE GENOMIC DNA]</scope>
    <source>
        <strain evidence="1">K833</strain>
    </source>
</reference>
<protein>
    <submittedName>
        <fullName evidence="1">Uncharacterized protein</fullName>
    </submittedName>
</protein>
<dbReference type="Proteomes" id="UP000036367">
    <property type="component" value="Unassembled WGS sequence"/>
</dbReference>
<dbReference type="STRING" id="595434.RISK_003738"/>
<evidence type="ECO:0000313" key="1">
    <source>
        <dbReference type="EMBL" id="KLU04152.1"/>
    </source>
</evidence>
<proteinExistence type="predicted"/>
<dbReference type="PATRIC" id="fig|595434.4.peg.3552"/>
<keyword evidence="2" id="KW-1185">Reference proteome</keyword>
<gene>
    <name evidence="1" type="ORF">RISK_003738</name>
</gene>
<dbReference type="AlphaFoldDB" id="A0A0J1BC08"/>
<sequence>MPTFLDASFVERVNRSGRGNESFPTQGTRCLVHYQMRH</sequence>